<gene>
    <name evidence="10" type="ORF">AaeL_AAEL011483</name>
</gene>
<dbReference type="HOGENOM" id="CLU_125128_0_0_1"/>
<keyword evidence="3" id="KW-0813">Transport</keyword>
<accession>Q16PY0</accession>
<dbReference type="Proteomes" id="UP000682892">
    <property type="component" value="Unassembled WGS sequence"/>
</dbReference>
<evidence type="ECO:0000256" key="8">
    <source>
        <dbReference type="SAM" id="SignalP"/>
    </source>
</evidence>
<evidence type="ECO:0000259" key="9">
    <source>
        <dbReference type="Pfam" id="PF22651"/>
    </source>
</evidence>
<evidence type="ECO:0000256" key="4">
    <source>
        <dbReference type="ARBA" id="ARBA00022525"/>
    </source>
</evidence>
<organism evidence="10 11">
    <name type="scientific">Aedes aegypti</name>
    <name type="common">Yellowfever mosquito</name>
    <name type="synonym">Culex aegypti</name>
    <dbReference type="NCBI Taxonomy" id="7159"/>
    <lineage>
        <taxon>Eukaryota</taxon>
        <taxon>Metazoa</taxon>
        <taxon>Ecdysozoa</taxon>
        <taxon>Arthropoda</taxon>
        <taxon>Hexapoda</taxon>
        <taxon>Insecta</taxon>
        <taxon>Pterygota</taxon>
        <taxon>Neoptera</taxon>
        <taxon>Endopterygota</taxon>
        <taxon>Diptera</taxon>
        <taxon>Nematocera</taxon>
        <taxon>Culicoidea</taxon>
        <taxon>Culicidae</taxon>
        <taxon>Culicinae</taxon>
        <taxon>Aedini</taxon>
        <taxon>Aedes</taxon>
        <taxon>Stegomyia</taxon>
    </lineage>
</organism>
<dbReference type="InterPro" id="IPR054577">
    <property type="entry name" value="OBP47-like_dom"/>
</dbReference>
<evidence type="ECO:0000256" key="2">
    <source>
        <dbReference type="ARBA" id="ARBA00008098"/>
    </source>
</evidence>
<dbReference type="Pfam" id="PF22651">
    <property type="entry name" value="OBP47_like"/>
    <property type="match status" value="1"/>
</dbReference>
<dbReference type="Gene3D" id="1.10.238.270">
    <property type="match status" value="1"/>
</dbReference>
<evidence type="ECO:0000313" key="11">
    <source>
        <dbReference type="Proteomes" id="UP000682892"/>
    </source>
</evidence>
<comment type="subcellular location">
    <subcellularLocation>
        <location evidence="1">Secreted</location>
    </subcellularLocation>
</comment>
<evidence type="ECO:0000256" key="5">
    <source>
        <dbReference type="ARBA" id="ARBA00022606"/>
    </source>
</evidence>
<evidence type="ECO:0000256" key="7">
    <source>
        <dbReference type="ARBA" id="ARBA00023157"/>
    </source>
</evidence>
<dbReference type="EMBL" id="CH477769">
    <property type="protein sequence ID" value="EAT36418.1"/>
    <property type="molecule type" value="Genomic_DNA"/>
</dbReference>
<dbReference type="PaxDb" id="7159-AAEL011483-PA"/>
<evidence type="ECO:0000256" key="1">
    <source>
        <dbReference type="ARBA" id="ARBA00004613"/>
    </source>
</evidence>
<dbReference type="PROSITE" id="PS51257">
    <property type="entry name" value="PROKAR_LIPOPROTEIN"/>
    <property type="match status" value="1"/>
</dbReference>
<dbReference type="STRING" id="7159.Q16PY0"/>
<evidence type="ECO:0000256" key="6">
    <source>
        <dbReference type="ARBA" id="ARBA00022725"/>
    </source>
</evidence>
<sequence>MKLNFALLTVIGLFAMACSQQPISQECFTRPNEGNPKDCCKAPNVIPPKDQFAECMQKYPKPSEPPTPGSMPPNHNCLAQCMFEQQGIMADGAVSKDAAISKTVAVMGGSSEWEATTKNVVEACFQKVSALGAQKDSQGCSVMAGSFMDCMPSMMFTNCPSSAWTASTECEQMKAHLQKGCPIFTLWKGPPPH</sequence>
<keyword evidence="6" id="KW-0552">Olfaction</keyword>
<dbReference type="PhylomeDB" id="Q16PY0"/>
<comment type="similarity">
    <text evidence="2">Belongs to the PBP/GOBP family.</text>
</comment>
<feature type="signal peptide" evidence="8">
    <location>
        <begin position="1"/>
        <end position="19"/>
    </location>
</feature>
<keyword evidence="4" id="KW-0964">Secreted</keyword>
<protein>
    <submittedName>
        <fullName evidence="10">AAEL011483-PA</fullName>
    </submittedName>
</protein>
<reference evidence="10" key="2">
    <citation type="journal article" date="2007" name="Science">
        <title>Genome sequence of Aedes aegypti, a major arbovirus vector.</title>
        <authorList>
            <person name="Nene V."/>
            <person name="Wortman J.R."/>
            <person name="Lawson D."/>
            <person name="Haas B."/>
            <person name="Kodira C."/>
            <person name="Tu Z.J."/>
            <person name="Loftus B."/>
            <person name="Xi Z."/>
            <person name="Megy K."/>
            <person name="Grabherr M."/>
            <person name="Ren Q."/>
            <person name="Zdobnov E.M."/>
            <person name="Lobo N.F."/>
            <person name="Campbell K.S."/>
            <person name="Brown S.E."/>
            <person name="Bonaldo M.F."/>
            <person name="Zhu J."/>
            <person name="Sinkins S.P."/>
            <person name="Hogenkamp D.G."/>
            <person name="Amedeo P."/>
            <person name="Arensburger P."/>
            <person name="Atkinson P.W."/>
            <person name="Bidwell S."/>
            <person name="Biedler J."/>
            <person name="Birney E."/>
            <person name="Bruggner R.V."/>
            <person name="Costas J."/>
            <person name="Coy M.R."/>
            <person name="Crabtree J."/>
            <person name="Crawford M."/>
            <person name="Debruyn B."/>
            <person name="Decaprio D."/>
            <person name="Eiglmeier K."/>
            <person name="Eisenstadt E."/>
            <person name="El-Dorry H."/>
            <person name="Gelbart W.M."/>
            <person name="Gomes S.L."/>
            <person name="Hammond M."/>
            <person name="Hannick L.I."/>
            <person name="Hogan J.R."/>
            <person name="Holmes M.H."/>
            <person name="Jaffe D."/>
            <person name="Johnston J.S."/>
            <person name="Kennedy R.C."/>
            <person name="Koo H."/>
            <person name="Kravitz S."/>
            <person name="Kriventseva E.V."/>
            <person name="Kulp D."/>
            <person name="Labutti K."/>
            <person name="Lee E."/>
            <person name="Li S."/>
            <person name="Lovin D.D."/>
            <person name="Mao C."/>
            <person name="Mauceli E."/>
            <person name="Menck C.F."/>
            <person name="Miller J.R."/>
            <person name="Montgomery P."/>
            <person name="Mori A."/>
            <person name="Nascimento A.L."/>
            <person name="Naveira H.F."/>
            <person name="Nusbaum C."/>
            <person name="O'leary S."/>
            <person name="Orvis J."/>
            <person name="Pertea M."/>
            <person name="Quesneville H."/>
            <person name="Reidenbach K.R."/>
            <person name="Rogers Y.H."/>
            <person name="Roth C.W."/>
            <person name="Schneider J.R."/>
            <person name="Schatz M."/>
            <person name="Shumway M."/>
            <person name="Stanke M."/>
            <person name="Stinson E.O."/>
            <person name="Tubio J.M."/>
            <person name="Vanzee J.P."/>
            <person name="Verjovski-Almeida S."/>
            <person name="Werner D."/>
            <person name="White O."/>
            <person name="Wyder S."/>
            <person name="Zeng Q."/>
            <person name="Zhao Q."/>
            <person name="Zhao Y."/>
            <person name="Hill C.A."/>
            <person name="Raikhel A.S."/>
            <person name="Soares M.B."/>
            <person name="Knudson D.L."/>
            <person name="Lee N.H."/>
            <person name="Galagan J."/>
            <person name="Salzberg S.L."/>
            <person name="Paulsen I.T."/>
            <person name="Dimopoulos G."/>
            <person name="Collins F.H."/>
            <person name="Birren B."/>
            <person name="Fraser-Liggett C.M."/>
            <person name="Severson D.W."/>
        </authorList>
    </citation>
    <scope>NUCLEOTIDE SEQUENCE [LARGE SCALE GENOMIC DNA]</scope>
    <source>
        <strain evidence="10">Liverpool</strain>
    </source>
</reference>
<feature type="domain" description="OBP47-like" evidence="9">
    <location>
        <begin position="49"/>
        <end position="175"/>
    </location>
</feature>
<dbReference type="InterPro" id="IPR052295">
    <property type="entry name" value="Odorant-binding_protein"/>
</dbReference>
<keyword evidence="5" id="KW-0716">Sensory transduction</keyword>
<proteinExistence type="inferred from homology"/>
<dbReference type="PANTHER" id="PTHR21066">
    <property type="entry name" value="ODORANT-BINDING PROTEIN 59A-RELATED"/>
    <property type="match status" value="1"/>
</dbReference>
<dbReference type="GO" id="GO:0005549">
    <property type="term" value="F:odorant binding"/>
    <property type="evidence" value="ECO:0007669"/>
    <property type="project" value="InterPro"/>
</dbReference>
<dbReference type="AlphaFoldDB" id="Q16PY0"/>
<feature type="chain" id="PRO_5030175147" evidence="8">
    <location>
        <begin position="20"/>
        <end position="193"/>
    </location>
</feature>
<evidence type="ECO:0000256" key="3">
    <source>
        <dbReference type="ARBA" id="ARBA00022448"/>
    </source>
</evidence>
<dbReference type="GO" id="GO:0005576">
    <property type="term" value="C:extracellular region"/>
    <property type="evidence" value="ECO:0007669"/>
    <property type="project" value="UniProtKB-SubCell"/>
</dbReference>
<reference evidence="10" key="1">
    <citation type="submission" date="2005-10" db="EMBL/GenBank/DDBJ databases">
        <authorList>
            <person name="Loftus B.J."/>
            <person name="Nene V.M."/>
            <person name="Hannick L.I."/>
            <person name="Bidwell S."/>
            <person name="Haas B."/>
            <person name="Amedeo P."/>
            <person name="Orvis J."/>
            <person name="Wortman J.R."/>
            <person name="White O.R."/>
            <person name="Salzberg S."/>
            <person name="Shumway M."/>
            <person name="Koo H."/>
            <person name="Zhao Y."/>
            <person name="Holmes M."/>
            <person name="Miller J."/>
            <person name="Schatz M."/>
            <person name="Pop M."/>
            <person name="Pai G."/>
            <person name="Utterback T."/>
            <person name="Rogers Y.-H."/>
            <person name="Kravitz S."/>
            <person name="Fraser C.M."/>
        </authorList>
    </citation>
    <scope>NUCLEOTIDE SEQUENCE</scope>
    <source>
        <strain evidence="10">Liverpool</strain>
    </source>
</reference>
<name>Q16PY0_AEDAE</name>
<dbReference type="InterPro" id="IPR036728">
    <property type="entry name" value="PBP_GOBP_sf"/>
</dbReference>
<dbReference type="PANTHER" id="PTHR21066:SF3">
    <property type="entry name" value="IP02236P"/>
    <property type="match status" value="1"/>
</dbReference>
<reference evidence="10" key="3">
    <citation type="submission" date="2012-09" db="EMBL/GenBank/DDBJ databases">
        <authorList>
            <consortium name="VectorBase"/>
        </authorList>
    </citation>
    <scope>NUCLEOTIDE SEQUENCE</scope>
    <source>
        <strain evidence="10">Liverpool</strain>
    </source>
</reference>
<dbReference type="GO" id="GO:0007608">
    <property type="term" value="P:sensory perception of smell"/>
    <property type="evidence" value="ECO:0007669"/>
    <property type="project" value="UniProtKB-KW"/>
</dbReference>
<keyword evidence="8" id="KW-0732">Signal</keyword>
<keyword evidence="7" id="KW-1015">Disulfide bond</keyword>
<dbReference type="KEGG" id="aag:5574882"/>
<dbReference type="eggNOG" id="ENOG502SXE9">
    <property type="taxonomic scope" value="Eukaryota"/>
</dbReference>
<dbReference type="OrthoDB" id="7735119at2759"/>
<evidence type="ECO:0000313" key="10">
    <source>
        <dbReference type="EMBL" id="EAT36418.1"/>
    </source>
</evidence>
<dbReference type="VEuPathDB" id="VectorBase:AAEL011483"/>
<dbReference type="SUPFAM" id="SSF47565">
    <property type="entry name" value="Insect pheromone/odorant-binding proteins"/>
    <property type="match status" value="1"/>
</dbReference>
<dbReference type="OMA" id="ASTECEQ"/>